<gene>
    <name evidence="1" type="ORF">SPELUC_LOCUS5684</name>
</gene>
<accession>A0ACA9M6C5</accession>
<dbReference type="Proteomes" id="UP000789366">
    <property type="component" value="Unassembled WGS sequence"/>
</dbReference>
<proteinExistence type="predicted"/>
<dbReference type="EMBL" id="CAJVPW010005984">
    <property type="protein sequence ID" value="CAG8563058.1"/>
    <property type="molecule type" value="Genomic_DNA"/>
</dbReference>
<keyword evidence="2" id="KW-1185">Reference proteome</keyword>
<name>A0ACA9M6C5_9GLOM</name>
<organism evidence="1 2">
    <name type="scientific">Cetraspora pellucida</name>
    <dbReference type="NCBI Taxonomy" id="1433469"/>
    <lineage>
        <taxon>Eukaryota</taxon>
        <taxon>Fungi</taxon>
        <taxon>Fungi incertae sedis</taxon>
        <taxon>Mucoromycota</taxon>
        <taxon>Glomeromycotina</taxon>
        <taxon>Glomeromycetes</taxon>
        <taxon>Diversisporales</taxon>
        <taxon>Gigasporaceae</taxon>
        <taxon>Cetraspora</taxon>
    </lineage>
</organism>
<protein>
    <submittedName>
        <fullName evidence="1">6107_t:CDS:1</fullName>
    </submittedName>
</protein>
<reference evidence="1" key="1">
    <citation type="submission" date="2021-06" db="EMBL/GenBank/DDBJ databases">
        <authorList>
            <person name="Kallberg Y."/>
            <person name="Tangrot J."/>
            <person name="Rosling A."/>
        </authorList>
    </citation>
    <scope>NUCLEOTIDE SEQUENCE</scope>
    <source>
        <strain evidence="1">28 12/20/2015</strain>
    </source>
</reference>
<feature type="non-terminal residue" evidence="1">
    <location>
        <position position="84"/>
    </location>
</feature>
<evidence type="ECO:0000313" key="1">
    <source>
        <dbReference type="EMBL" id="CAG8563058.1"/>
    </source>
</evidence>
<comment type="caution">
    <text evidence="1">The sequence shown here is derived from an EMBL/GenBank/DDBJ whole genome shotgun (WGS) entry which is preliminary data.</text>
</comment>
<evidence type="ECO:0000313" key="2">
    <source>
        <dbReference type="Proteomes" id="UP000789366"/>
    </source>
</evidence>
<sequence>MRQNSVSKHNHAPELYKAEVAKVKNQIKKQAKETRDKPIKIVQDNVESSPQPQSIVELNMPESLKFTLSGNLFFIRHPNVTMPE</sequence>